<name>A0AB37URX5_9CYAN</name>
<accession>A0AB37URX5</accession>
<sequence length="163" mass="18233">MTSGGEIGETKEKLETPMPEKYIVNLSTEERKYLHQLTHKGKYPARRFKRAQILLLSDEGHADETIARMLHVGESTVHRTRQKCVDGGVEFALSEQPRPGGKRKLDGRAEAMLIATACSDAPTGQKRWTMQMLAARLVELQLVDSISDETVRRVLEKTTSSLG</sequence>
<dbReference type="SUPFAM" id="SSF46689">
    <property type="entry name" value="Homeodomain-like"/>
    <property type="match status" value="1"/>
</dbReference>
<gene>
    <name evidence="1" type="ORF">DSM107010_06970</name>
</gene>
<dbReference type="EMBL" id="RSCK01000003">
    <property type="protein sequence ID" value="RUT14214.1"/>
    <property type="molecule type" value="Genomic_DNA"/>
</dbReference>
<evidence type="ECO:0000313" key="2">
    <source>
        <dbReference type="Proteomes" id="UP000282574"/>
    </source>
</evidence>
<evidence type="ECO:0008006" key="3">
    <source>
        <dbReference type="Google" id="ProtNLM"/>
    </source>
</evidence>
<dbReference type="Pfam" id="PF13565">
    <property type="entry name" value="HTH_32"/>
    <property type="match status" value="1"/>
</dbReference>
<dbReference type="Proteomes" id="UP000282574">
    <property type="component" value="Unassembled WGS sequence"/>
</dbReference>
<protein>
    <recommendedName>
        <fullName evidence="3">Transposase</fullName>
    </recommendedName>
</protein>
<organism evidence="1 2">
    <name type="scientific">Chroococcidiopsis cubana SAG 39.79</name>
    <dbReference type="NCBI Taxonomy" id="388085"/>
    <lineage>
        <taxon>Bacteria</taxon>
        <taxon>Bacillati</taxon>
        <taxon>Cyanobacteriota</taxon>
        <taxon>Cyanophyceae</taxon>
        <taxon>Chroococcidiopsidales</taxon>
        <taxon>Chroococcidiopsidaceae</taxon>
        <taxon>Chroococcidiopsis</taxon>
    </lineage>
</organism>
<dbReference type="InterPro" id="IPR009057">
    <property type="entry name" value="Homeodomain-like_sf"/>
</dbReference>
<dbReference type="AlphaFoldDB" id="A0AB37URX5"/>
<keyword evidence="2" id="KW-1185">Reference proteome</keyword>
<proteinExistence type="predicted"/>
<evidence type="ECO:0000313" key="1">
    <source>
        <dbReference type="EMBL" id="RUT14214.1"/>
    </source>
</evidence>
<comment type="caution">
    <text evidence="1">The sequence shown here is derived from an EMBL/GenBank/DDBJ whole genome shotgun (WGS) entry which is preliminary data.</text>
</comment>
<reference evidence="1 2" key="1">
    <citation type="journal article" date="2019" name="Genome Biol. Evol.">
        <title>Day and night: Metabolic profiles and evolutionary relationships of six axenic non-marine cyanobacteria.</title>
        <authorList>
            <person name="Will S.E."/>
            <person name="Henke P."/>
            <person name="Boedeker C."/>
            <person name="Huang S."/>
            <person name="Brinkmann H."/>
            <person name="Rohde M."/>
            <person name="Jarek M."/>
            <person name="Friedl T."/>
            <person name="Seufert S."/>
            <person name="Schumacher M."/>
            <person name="Overmann J."/>
            <person name="Neumann-Schaal M."/>
            <person name="Petersen J."/>
        </authorList>
    </citation>
    <scope>NUCLEOTIDE SEQUENCE [LARGE SCALE GENOMIC DNA]</scope>
    <source>
        <strain evidence="1 2">SAG 39.79</strain>
    </source>
</reference>